<dbReference type="Pfam" id="PF00069">
    <property type="entry name" value="Pkinase"/>
    <property type="match status" value="1"/>
</dbReference>
<dbReference type="SMART" id="SM00220">
    <property type="entry name" value="S_TKc"/>
    <property type="match status" value="1"/>
</dbReference>
<evidence type="ECO:0000313" key="2">
    <source>
        <dbReference type="EMBL" id="MDO5968879.1"/>
    </source>
</evidence>
<evidence type="ECO:0000313" key="3">
    <source>
        <dbReference type="Proteomes" id="UP001176883"/>
    </source>
</evidence>
<gene>
    <name evidence="2" type="ORF">Q4Q35_03585</name>
</gene>
<organism evidence="2 3">
    <name type="scientific">Flavivirga aquimarina</name>
    <dbReference type="NCBI Taxonomy" id="2027862"/>
    <lineage>
        <taxon>Bacteria</taxon>
        <taxon>Pseudomonadati</taxon>
        <taxon>Bacteroidota</taxon>
        <taxon>Flavobacteriia</taxon>
        <taxon>Flavobacteriales</taxon>
        <taxon>Flavobacteriaceae</taxon>
        <taxon>Flavivirga</taxon>
    </lineage>
</organism>
<proteinExistence type="predicted"/>
<dbReference type="SUPFAM" id="SSF56112">
    <property type="entry name" value="Protein kinase-like (PK-like)"/>
    <property type="match status" value="1"/>
</dbReference>
<dbReference type="PROSITE" id="PS50011">
    <property type="entry name" value="PROTEIN_KINASE_DOM"/>
    <property type="match status" value="1"/>
</dbReference>
<keyword evidence="2" id="KW-0808">Transferase</keyword>
<keyword evidence="3" id="KW-1185">Reference proteome</keyword>
<reference evidence="2" key="1">
    <citation type="submission" date="2023-07" db="EMBL/GenBank/DDBJ databases">
        <title>Two novel species in the genus Flavivirga.</title>
        <authorList>
            <person name="Kwon K."/>
        </authorList>
    </citation>
    <scope>NUCLEOTIDE SEQUENCE</scope>
    <source>
        <strain evidence="2">KCTC 52353</strain>
    </source>
</reference>
<dbReference type="Proteomes" id="UP001176883">
    <property type="component" value="Unassembled WGS sequence"/>
</dbReference>
<dbReference type="GO" id="GO:0016301">
    <property type="term" value="F:kinase activity"/>
    <property type="evidence" value="ECO:0007669"/>
    <property type="project" value="UniProtKB-KW"/>
</dbReference>
<keyword evidence="2" id="KW-0418">Kinase</keyword>
<protein>
    <submittedName>
        <fullName evidence="2">Serine/threonine-protein kinase</fullName>
    </submittedName>
</protein>
<sequence>MRQEKIEILSCLTTGFHIDFENIKDIIIQIDDSKNPKGGFGQIFPCVKMNQKKTSKPILIKIYLENNHPGHHTIQKLQKCFKLKQNQLTAINSSFFDEYPALIAAPLFSFEGKINNEEVKGYGAYDLKEKGYVDFKDILEGEDFEDFRDIFYNEYDWTKKFKMAYDLVNAINFLWNLRYIHADIKADAIFININTSHAAFIDYDSGAFFNTNDNNKPATFGAAQDWLAPEIRASLSTNKAGNLEANVNIFSDTWSINVMLYYIFFGFNPYYFLNEMSDYTLKNYFNKNKWPNFDSTQSFINKEELNGTRAFQEYCYNELPKAIQQSFELTFNEGYFNKTSRCDLNQWVKVFRDISTAPRIIEFKVHPTVITNESEINFSWQVENHYSIYLEGNNVSYLNEISLPTCTNTTYILEVRNYFGKSTSEHIELKIDLSRCRIKEFRYSRCLSKYGSEVCLKWQISGYKNIWIDGGQEHIGGSIPQIALKNKETILVAKNIIGKSVKKLAMLRVLKQPELRTYKRPLKIRQI</sequence>
<name>A0ABT8W6Y0_9FLAO</name>
<feature type="domain" description="Protein kinase" evidence="1">
    <location>
        <begin position="29"/>
        <end position="369"/>
    </location>
</feature>
<dbReference type="EMBL" id="JAUOEK010000055">
    <property type="protein sequence ID" value="MDO5968879.1"/>
    <property type="molecule type" value="Genomic_DNA"/>
</dbReference>
<dbReference type="Gene3D" id="1.10.510.10">
    <property type="entry name" value="Transferase(Phosphotransferase) domain 1"/>
    <property type="match status" value="1"/>
</dbReference>
<comment type="caution">
    <text evidence="2">The sequence shown here is derived from an EMBL/GenBank/DDBJ whole genome shotgun (WGS) entry which is preliminary data.</text>
</comment>
<accession>A0ABT8W6Y0</accession>
<dbReference type="InterPro" id="IPR000719">
    <property type="entry name" value="Prot_kinase_dom"/>
</dbReference>
<dbReference type="InterPro" id="IPR011009">
    <property type="entry name" value="Kinase-like_dom_sf"/>
</dbReference>
<dbReference type="RefSeq" id="WP_303276561.1">
    <property type="nucleotide sequence ID" value="NZ_JAUOEK010000055.1"/>
</dbReference>
<evidence type="ECO:0000259" key="1">
    <source>
        <dbReference type="PROSITE" id="PS50011"/>
    </source>
</evidence>